<keyword evidence="2 6" id="KW-0812">Transmembrane</keyword>
<feature type="transmembrane region" description="Helical" evidence="6">
    <location>
        <begin position="261"/>
        <end position="282"/>
    </location>
</feature>
<dbReference type="Proteomes" id="UP000319094">
    <property type="component" value="Unassembled WGS sequence"/>
</dbReference>
<dbReference type="GO" id="GO:0022857">
    <property type="term" value="F:transmembrane transporter activity"/>
    <property type="evidence" value="ECO:0007669"/>
    <property type="project" value="InterPro"/>
</dbReference>
<evidence type="ECO:0000256" key="3">
    <source>
        <dbReference type="ARBA" id="ARBA00022989"/>
    </source>
</evidence>
<evidence type="ECO:0000256" key="1">
    <source>
        <dbReference type="ARBA" id="ARBA00004651"/>
    </source>
</evidence>
<dbReference type="Gene3D" id="1.20.1720.10">
    <property type="entry name" value="Multidrug resistance protein D"/>
    <property type="match status" value="1"/>
</dbReference>
<dbReference type="PROSITE" id="PS50850">
    <property type="entry name" value="MFS"/>
    <property type="match status" value="1"/>
</dbReference>
<name>A0A542Y9Q8_9MICO</name>
<dbReference type="AlphaFoldDB" id="A0A542Y9Q8"/>
<evidence type="ECO:0000259" key="7">
    <source>
        <dbReference type="PROSITE" id="PS50850"/>
    </source>
</evidence>
<comment type="subcellular location">
    <subcellularLocation>
        <location evidence="1">Cell membrane</location>
        <topology evidence="1">Multi-pass membrane protein</topology>
    </subcellularLocation>
</comment>
<sequence length="386" mass="38747">MNSSTASAPPITAPAGSPAAALSTPPAAPLASAAAAKAHPTPRRWLGLSIVLTAAFLAMVSITSANVALPTIQHALGASGSSLSLVLTVYALGFGLVLVPAGRLGDVVGHHWVFISGALIFAATSLWCGLATDITQLIVARAVAGVGAGLAITPITALIQLWFAGPERAKPFAVMGTVFAVSVALGPLVGGSLIAAAGEDIGWRLTLAAGAPIGLLAAILAVFLLPRPGNSAHGGFDGLGVVLLIAGLGLIMVPLSIARDAIGLVIACAAAGIVFIGLLLWWSASREARGRSGLVPPSLFRSASFDTGLLASFFGFASFTGAFLVLSLVWMRGQGASPLEAGLMLLPYSLGSVLGALGNGRLWAKLGRHTATLGLSLLVVGSPRSR</sequence>
<dbReference type="InterPro" id="IPR020846">
    <property type="entry name" value="MFS_dom"/>
</dbReference>
<feature type="transmembrane region" description="Helical" evidence="6">
    <location>
        <begin position="138"/>
        <end position="165"/>
    </location>
</feature>
<gene>
    <name evidence="8" type="ORF">FB468_2892</name>
</gene>
<evidence type="ECO:0000256" key="5">
    <source>
        <dbReference type="SAM" id="MobiDB-lite"/>
    </source>
</evidence>
<keyword evidence="3 6" id="KW-1133">Transmembrane helix</keyword>
<comment type="caution">
    <text evidence="8">The sequence shown here is derived from an EMBL/GenBank/DDBJ whole genome shotgun (WGS) entry which is preliminary data.</text>
</comment>
<evidence type="ECO:0000256" key="6">
    <source>
        <dbReference type="SAM" id="Phobius"/>
    </source>
</evidence>
<organism evidence="8 9">
    <name type="scientific">Leucobacter komagatae</name>
    <dbReference type="NCBI Taxonomy" id="55969"/>
    <lineage>
        <taxon>Bacteria</taxon>
        <taxon>Bacillati</taxon>
        <taxon>Actinomycetota</taxon>
        <taxon>Actinomycetes</taxon>
        <taxon>Micrococcales</taxon>
        <taxon>Microbacteriaceae</taxon>
        <taxon>Leucobacter</taxon>
    </lineage>
</organism>
<feature type="transmembrane region" description="Helical" evidence="6">
    <location>
        <begin position="172"/>
        <end position="195"/>
    </location>
</feature>
<feature type="transmembrane region" description="Helical" evidence="6">
    <location>
        <begin position="45"/>
        <end position="69"/>
    </location>
</feature>
<feature type="domain" description="Major facilitator superfamily (MFS) profile" evidence="7">
    <location>
        <begin position="47"/>
        <end position="386"/>
    </location>
</feature>
<feature type="transmembrane region" description="Helical" evidence="6">
    <location>
        <begin position="236"/>
        <end position="255"/>
    </location>
</feature>
<feature type="transmembrane region" description="Helical" evidence="6">
    <location>
        <begin position="75"/>
        <end position="99"/>
    </location>
</feature>
<evidence type="ECO:0000313" key="8">
    <source>
        <dbReference type="EMBL" id="TQL44821.1"/>
    </source>
</evidence>
<proteinExistence type="predicted"/>
<dbReference type="Pfam" id="PF07690">
    <property type="entry name" value="MFS_1"/>
    <property type="match status" value="1"/>
</dbReference>
<dbReference type="OrthoDB" id="7375466at2"/>
<reference evidence="8 9" key="1">
    <citation type="submission" date="2019-06" db="EMBL/GenBank/DDBJ databases">
        <title>Sequencing the genomes of 1000 actinobacteria strains.</title>
        <authorList>
            <person name="Klenk H.-P."/>
        </authorList>
    </citation>
    <scope>NUCLEOTIDE SEQUENCE [LARGE SCALE GENOMIC DNA]</scope>
    <source>
        <strain evidence="8 9">DSM 8803</strain>
    </source>
</reference>
<dbReference type="GO" id="GO:0005886">
    <property type="term" value="C:plasma membrane"/>
    <property type="evidence" value="ECO:0007669"/>
    <property type="project" value="UniProtKB-SubCell"/>
</dbReference>
<dbReference type="RefSeq" id="WP_141887941.1">
    <property type="nucleotide sequence ID" value="NZ_BAAAUY010000018.1"/>
</dbReference>
<dbReference type="PANTHER" id="PTHR42718">
    <property type="entry name" value="MAJOR FACILITATOR SUPERFAMILY MULTIDRUG TRANSPORTER MFSC"/>
    <property type="match status" value="1"/>
</dbReference>
<dbReference type="SUPFAM" id="SSF103473">
    <property type="entry name" value="MFS general substrate transporter"/>
    <property type="match status" value="1"/>
</dbReference>
<feature type="transmembrane region" description="Helical" evidence="6">
    <location>
        <begin position="309"/>
        <end position="331"/>
    </location>
</feature>
<accession>A0A542Y9Q8</accession>
<protein>
    <submittedName>
        <fullName evidence="8">MFS transporter</fullName>
    </submittedName>
</protein>
<keyword evidence="4 6" id="KW-0472">Membrane</keyword>
<evidence type="ECO:0000256" key="4">
    <source>
        <dbReference type="ARBA" id="ARBA00023136"/>
    </source>
</evidence>
<feature type="transmembrane region" description="Helical" evidence="6">
    <location>
        <begin position="201"/>
        <end position="224"/>
    </location>
</feature>
<keyword evidence="9" id="KW-1185">Reference proteome</keyword>
<dbReference type="InterPro" id="IPR011701">
    <property type="entry name" value="MFS"/>
</dbReference>
<feature type="transmembrane region" description="Helical" evidence="6">
    <location>
        <begin position="111"/>
        <end position="132"/>
    </location>
</feature>
<feature type="transmembrane region" description="Helical" evidence="6">
    <location>
        <begin position="343"/>
        <end position="364"/>
    </location>
</feature>
<dbReference type="PANTHER" id="PTHR42718:SF39">
    <property type="entry name" value="ACTINORHODIN TRANSPORTER-RELATED"/>
    <property type="match status" value="1"/>
</dbReference>
<dbReference type="InterPro" id="IPR036259">
    <property type="entry name" value="MFS_trans_sf"/>
</dbReference>
<feature type="region of interest" description="Disordered" evidence="5">
    <location>
        <begin position="1"/>
        <end position="20"/>
    </location>
</feature>
<evidence type="ECO:0000313" key="9">
    <source>
        <dbReference type="Proteomes" id="UP000319094"/>
    </source>
</evidence>
<dbReference type="EMBL" id="VFON01000001">
    <property type="protein sequence ID" value="TQL44821.1"/>
    <property type="molecule type" value="Genomic_DNA"/>
</dbReference>
<evidence type="ECO:0000256" key="2">
    <source>
        <dbReference type="ARBA" id="ARBA00022692"/>
    </source>
</evidence>